<evidence type="ECO:0000259" key="2">
    <source>
        <dbReference type="PROSITE" id="PS50835"/>
    </source>
</evidence>
<gene>
    <name evidence="3" type="ORF">g.15238</name>
</gene>
<sequence length="270" mass="29754">MRTFFFCFVIVSSMQVAWCLRNVSLLVLPPAVQKGHHAALLCLYDLENAPLYSVKWYRGNHEFYRYSPTDTPPNKIFPFDGIHVDLSMSNATQVMLQNVQFKLSGNISCEVSADSPSFSTAIVSRHLMVVDLPDSGPEIHTEKERYEAGDVLNANCTSPPSKPPASLSFLLNNHPVGKPETQKIPGPDLLQSSSLSLTVQLLPSHFNNGQLILKCTALVTTLYRESAEVHLGVSPREPIPERVTSPNMASHTSTATVHLVLLLVALYSGR</sequence>
<dbReference type="FunFam" id="2.60.40.10:FF:000437">
    <property type="entry name" value="Beat-IIIc, isoform A"/>
    <property type="match status" value="1"/>
</dbReference>
<keyword evidence="1" id="KW-0732">Signal</keyword>
<dbReference type="PANTHER" id="PTHR21261">
    <property type="entry name" value="BEAT PROTEIN"/>
    <property type="match status" value="1"/>
</dbReference>
<dbReference type="InterPro" id="IPR036179">
    <property type="entry name" value="Ig-like_dom_sf"/>
</dbReference>
<feature type="signal peptide" evidence="1">
    <location>
        <begin position="1"/>
        <end position="19"/>
    </location>
</feature>
<dbReference type="InterPro" id="IPR007110">
    <property type="entry name" value="Ig-like_dom"/>
</dbReference>
<feature type="domain" description="Ig-like" evidence="2">
    <location>
        <begin position="32"/>
        <end position="119"/>
    </location>
</feature>
<organism evidence="3">
    <name type="scientific">Graphocephala atropunctata</name>
    <dbReference type="NCBI Taxonomy" id="36148"/>
    <lineage>
        <taxon>Eukaryota</taxon>
        <taxon>Metazoa</taxon>
        <taxon>Ecdysozoa</taxon>
        <taxon>Arthropoda</taxon>
        <taxon>Hexapoda</taxon>
        <taxon>Insecta</taxon>
        <taxon>Pterygota</taxon>
        <taxon>Neoptera</taxon>
        <taxon>Paraneoptera</taxon>
        <taxon>Hemiptera</taxon>
        <taxon>Auchenorrhyncha</taxon>
        <taxon>Membracoidea</taxon>
        <taxon>Cicadellidae</taxon>
        <taxon>Cicadellinae</taxon>
        <taxon>Cicadellini</taxon>
        <taxon>Graphocephala</taxon>
    </lineage>
</organism>
<dbReference type="SUPFAM" id="SSF48726">
    <property type="entry name" value="Immunoglobulin"/>
    <property type="match status" value="1"/>
</dbReference>
<dbReference type="PANTHER" id="PTHR21261:SF6">
    <property type="entry name" value="BEATEN PATH IIA-RELATED"/>
    <property type="match status" value="1"/>
</dbReference>
<dbReference type="PROSITE" id="PS50835">
    <property type="entry name" value="IG_LIKE"/>
    <property type="match status" value="1"/>
</dbReference>
<dbReference type="EMBL" id="GEBQ01008472">
    <property type="protein sequence ID" value="JAT31505.1"/>
    <property type="molecule type" value="Transcribed_RNA"/>
</dbReference>
<dbReference type="AlphaFoldDB" id="A0A1B6M6F8"/>
<dbReference type="Gene3D" id="2.60.40.10">
    <property type="entry name" value="Immunoglobulins"/>
    <property type="match status" value="2"/>
</dbReference>
<protein>
    <recommendedName>
        <fullName evidence="2">Ig-like domain-containing protein</fullName>
    </recommendedName>
</protein>
<reference evidence="3" key="1">
    <citation type="submission" date="2015-11" db="EMBL/GenBank/DDBJ databases">
        <title>De novo transcriptome assembly of four potential Pierce s Disease insect vectors from Arizona vineyards.</title>
        <authorList>
            <person name="Tassone E.E."/>
        </authorList>
    </citation>
    <scope>NUCLEOTIDE SEQUENCE</scope>
</reference>
<evidence type="ECO:0000256" key="1">
    <source>
        <dbReference type="SAM" id="SignalP"/>
    </source>
</evidence>
<dbReference type="InterPro" id="IPR013783">
    <property type="entry name" value="Ig-like_fold"/>
</dbReference>
<proteinExistence type="predicted"/>
<accession>A0A1B6M6F8</accession>
<name>A0A1B6M6F8_9HEMI</name>
<feature type="chain" id="PRO_5008588013" description="Ig-like domain-containing protein" evidence="1">
    <location>
        <begin position="20"/>
        <end position="270"/>
    </location>
</feature>
<evidence type="ECO:0000313" key="3">
    <source>
        <dbReference type="EMBL" id="JAT31505.1"/>
    </source>
</evidence>